<feature type="coiled-coil region" evidence="1">
    <location>
        <begin position="109"/>
        <end position="164"/>
    </location>
</feature>
<dbReference type="Proteomes" id="UP001516400">
    <property type="component" value="Unassembled WGS sequence"/>
</dbReference>
<organism evidence="2 3">
    <name type="scientific">Cryptolaemus montrouzieri</name>
    <dbReference type="NCBI Taxonomy" id="559131"/>
    <lineage>
        <taxon>Eukaryota</taxon>
        <taxon>Metazoa</taxon>
        <taxon>Ecdysozoa</taxon>
        <taxon>Arthropoda</taxon>
        <taxon>Hexapoda</taxon>
        <taxon>Insecta</taxon>
        <taxon>Pterygota</taxon>
        <taxon>Neoptera</taxon>
        <taxon>Endopterygota</taxon>
        <taxon>Coleoptera</taxon>
        <taxon>Polyphaga</taxon>
        <taxon>Cucujiformia</taxon>
        <taxon>Coccinelloidea</taxon>
        <taxon>Coccinellidae</taxon>
        <taxon>Scymninae</taxon>
        <taxon>Scymnini</taxon>
        <taxon>Cryptolaemus</taxon>
    </lineage>
</organism>
<reference evidence="2 3" key="1">
    <citation type="journal article" date="2021" name="BMC Biol.">
        <title>Horizontally acquired antibacterial genes associated with adaptive radiation of ladybird beetles.</title>
        <authorList>
            <person name="Li H.S."/>
            <person name="Tang X.F."/>
            <person name="Huang Y.H."/>
            <person name="Xu Z.Y."/>
            <person name="Chen M.L."/>
            <person name="Du X.Y."/>
            <person name="Qiu B.Y."/>
            <person name="Chen P.T."/>
            <person name="Zhang W."/>
            <person name="Slipinski A."/>
            <person name="Escalona H.E."/>
            <person name="Waterhouse R.M."/>
            <person name="Zwick A."/>
            <person name="Pang H."/>
        </authorList>
    </citation>
    <scope>NUCLEOTIDE SEQUENCE [LARGE SCALE GENOMIC DNA]</scope>
    <source>
        <strain evidence="2">SYSU2018</strain>
    </source>
</reference>
<evidence type="ECO:0000313" key="3">
    <source>
        <dbReference type="Proteomes" id="UP001516400"/>
    </source>
</evidence>
<comment type="caution">
    <text evidence="2">The sequence shown here is derived from an EMBL/GenBank/DDBJ whole genome shotgun (WGS) entry which is preliminary data.</text>
</comment>
<evidence type="ECO:0000313" key="2">
    <source>
        <dbReference type="EMBL" id="KAL3282778.1"/>
    </source>
</evidence>
<keyword evidence="1" id="KW-0175">Coiled coil</keyword>
<keyword evidence="3" id="KW-1185">Reference proteome</keyword>
<dbReference type="AlphaFoldDB" id="A0ABD2NVL5"/>
<protein>
    <submittedName>
        <fullName evidence="2">Uncharacterized protein</fullName>
    </submittedName>
</protein>
<gene>
    <name evidence="2" type="ORF">HHI36_005945</name>
</gene>
<accession>A0ABD2NVL5</accession>
<sequence length="167" mass="19555">MKNNEIFFDVLEKRDLSIKKIIGKLQKEFDSIMFEKYSGNLTDVETNVQNVDNDIALNENLKLKCEKSHHDKISLEENCVALSLAKNFEGIMRSDSLLSTANVCWKNTSENLRKKMNQIDNNLEKLIHNLKILKLENLEMIILLDKYRDENEFLKKKLEKSYAESLK</sequence>
<proteinExistence type="predicted"/>
<dbReference type="EMBL" id="JABFTP020000144">
    <property type="protein sequence ID" value="KAL3282778.1"/>
    <property type="molecule type" value="Genomic_DNA"/>
</dbReference>
<name>A0ABD2NVL5_9CUCU</name>
<evidence type="ECO:0000256" key="1">
    <source>
        <dbReference type="SAM" id="Coils"/>
    </source>
</evidence>